<evidence type="ECO:0000313" key="3">
    <source>
        <dbReference type="Proteomes" id="UP000664940"/>
    </source>
</evidence>
<reference evidence="2 3" key="1">
    <citation type="journal article" date="2020" name="Nature">
        <title>Six reference-quality genomes reveal evolution of bat adaptations.</title>
        <authorList>
            <person name="Jebb D."/>
            <person name="Huang Z."/>
            <person name="Pippel M."/>
            <person name="Hughes G.M."/>
            <person name="Lavrichenko K."/>
            <person name="Devanna P."/>
            <person name="Winkler S."/>
            <person name="Jermiin L.S."/>
            <person name="Skirmuntt E.C."/>
            <person name="Katzourakis A."/>
            <person name="Burkitt-Gray L."/>
            <person name="Ray D.A."/>
            <person name="Sullivan K.A.M."/>
            <person name="Roscito J.G."/>
            <person name="Kirilenko B.M."/>
            <person name="Davalos L.M."/>
            <person name="Corthals A.P."/>
            <person name="Power M.L."/>
            <person name="Jones G."/>
            <person name="Ransome R.D."/>
            <person name="Dechmann D.K.N."/>
            <person name="Locatelli A.G."/>
            <person name="Puechmaille S.J."/>
            <person name="Fedrigo O."/>
            <person name="Jarvis E.D."/>
            <person name="Hiller M."/>
            <person name="Vernes S.C."/>
            <person name="Myers E.W."/>
            <person name="Teeling E.C."/>
        </authorList>
    </citation>
    <scope>NUCLEOTIDE SEQUENCE [LARGE SCALE GENOMIC DNA]</scope>
    <source>
        <strain evidence="2">Bat1K_MPI-CBG_1</strain>
    </source>
</reference>
<accession>A0A833ZKI0</accession>
<feature type="region of interest" description="Disordered" evidence="1">
    <location>
        <begin position="1"/>
        <end position="22"/>
    </location>
</feature>
<dbReference type="AlphaFoldDB" id="A0A833ZKI0"/>
<proteinExistence type="predicted"/>
<sequence length="67" mass="7837">MNECVFRGMEEHKERPKRQRQNNFAMFPSPKAWNFRGRKRKQSTQDEDAVSLCSLDISGTVDAYLSL</sequence>
<protein>
    <submittedName>
        <fullName evidence="2">Uncharacterized protein</fullName>
    </submittedName>
</protein>
<name>A0A833ZKI0_9CHIR</name>
<dbReference type="Proteomes" id="UP000664940">
    <property type="component" value="Unassembled WGS sequence"/>
</dbReference>
<evidence type="ECO:0000256" key="1">
    <source>
        <dbReference type="SAM" id="MobiDB-lite"/>
    </source>
</evidence>
<comment type="caution">
    <text evidence="2">The sequence shown here is derived from an EMBL/GenBank/DDBJ whole genome shotgun (WGS) entry which is preliminary data.</text>
</comment>
<evidence type="ECO:0000313" key="2">
    <source>
        <dbReference type="EMBL" id="KAF6098532.1"/>
    </source>
</evidence>
<gene>
    <name evidence="2" type="ORF">HJG60_000942</name>
</gene>
<dbReference type="EMBL" id="JABVXQ010000007">
    <property type="protein sequence ID" value="KAF6098532.1"/>
    <property type="molecule type" value="Genomic_DNA"/>
</dbReference>
<organism evidence="2 3">
    <name type="scientific">Phyllostomus discolor</name>
    <name type="common">pale spear-nosed bat</name>
    <dbReference type="NCBI Taxonomy" id="89673"/>
    <lineage>
        <taxon>Eukaryota</taxon>
        <taxon>Metazoa</taxon>
        <taxon>Chordata</taxon>
        <taxon>Craniata</taxon>
        <taxon>Vertebrata</taxon>
        <taxon>Euteleostomi</taxon>
        <taxon>Mammalia</taxon>
        <taxon>Eutheria</taxon>
        <taxon>Laurasiatheria</taxon>
        <taxon>Chiroptera</taxon>
        <taxon>Yangochiroptera</taxon>
        <taxon>Phyllostomidae</taxon>
        <taxon>Phyllostominae</taxon>
        <taxon>Phyllostomus</taxon>
    </lineage>
</organism>